<sequence>GVNVAARIQPLAAPGGICISGAVSDALSSHPDYNIVSKGKQELKHIVQQHSIFELKTGHERKFSVPSKNKRKLENPFIYLPIAAILCVGLYFAYNYLSNSKQGIDNAYLDITSSEKYIDDYYIDYGYGSKHYYTKDKYNVLSISDSLRNHILESVYAMVTSEFSSHKINIEASFNKDEAALLNELYFLKRMDAGDDDFENTKEILNTVGESINNRNSSYNGNFPDALVRVFIYQLHNLDANTNHFIWDKSASWGKTLKKGIPTISWEERAESFGITPVGTDSLIEIISDTVKEQLETIFFAEDKIYEKVGKVIEVLENDMIKIKQDEIGLIKKKMKLSTYRTYFWANGGAEIAIEDLQYAINYLESTNPLTVWENNQLPHDNNLDKTEDYNEQNVKNKIQSHILNLKSGIESIQKAINENSYPEFASTTTQEYSYSMEVVDVIDDIVIAKVIGSNNPKGTFLYRLDDSVILTK</sequence>
<keyword evidence="1" id="KW-1133">Transmembrane helix</keyword>
<evidence type="ECO:0008006" key="3">
    <source>
        <dbReference type="Google" id="ProtNLM"/>
    </source>
</evidence>
<reference evidence="2" key="1">
    <citation type="submission" date="2018-05" db="EMBL/GenBank/DDBJ databases">
        <authorList>
            <person name="Lanie J.A."/>
            <person name="Ng W.-L."/>
            <person name="Kazmierczak K.M."/>
            <person name="Andrzejewski T.M."/>
            <person name="Davidsen T.M."/>
            <person name="Wayne K.J."/>
            <person name="Tettelin H."/>
            <person name="Glass J.I."/>
            <person name="Rusch D."/>
            <person name="Podicherti R."/>
            <person name="Tsui H.-C.T."/>
            <person name="Winkler M.E."/>
        </authorList>
    </citation>
    <scope>NUCLEOTIDE SEQUENCE</scope>
</reference>
<evidence type="ECO:0000313" key="2">
    <source>
        <dbReference type="EMBL" id="SVB76528.1"/>
    </source>
</evidence>
<dbReference type="SUPFAM" id="SSF55073">
    <property type="entry name" value="Nucleotide cyclase"/>
    <property type="match status" value="1"/>
</dbReference>
<evidence type="ECO:0000256" key="1">
    <source>
        <dbReference type="SAM" id="Phobius"/>
    </source>
</evidence>
<feature type="non-terminal residue" evidence="2">
    <location>
        <position position="1"/>
    </location>
</feature>
<accession>A0A382GN27</accession>
<feature type="transmembrane region" description="Helical" evidence="1">
    <location>
        <begin position="77"/>
        <end position="97"/>
    </location>
</feature>
<proteinExistence type="predicted"/>
<dbReference type="InterPro" id="IPR029787">
    <property type="entry name" value="Nucleotide_cyclase"/>
</dbReference>
<gene>
    <name evidence="2" type="ORF">METZ01_LOCUS229382</name>
</gene>
<keyword evidence="1" id="KW-0812">Transmembrane</keyword>
<keyword evidence="1" id="KW-0472">Membrane</keyword>
<name>A0A382GN27_9ZZZZ</name>
<dbReference type="AlphaFoldDB" id="A0A382GN27"/>
<protein>
    <recommendedName>
        <fullName evidence="3">Guanylate cyclase domain-containing protein</fullName>
    </recommendedName>
</protein>
<dbReference type="Gene3D" id="3.30.70.1230">
    <property type="entry name" value="Nucleotide cyclase"/>
    <property type="match status" value="1"/>
</dbReference>
<organism evidence="2">
    <name type="scientific">marine metagenome</name>
    <dbReference type="NCBI Taxonomy" id="408172"/>
    <lineage>
        <taxon>unclassified sequences</taxon>
        <taxon>metagenomes</taxon>
        <taxon>ecological metagenomes</taxon>
    </lineage>
</organism>
<dbReference type="EMBL" id="UINC01056464">
    <property type="protein sequence ID" value="SVB76528.1"/>
    <property type="molecule type" value="Genomic_DNA"/>
</dbReference>